<dbReference type="Proteomes" id="UP000694924">
    <property type="component" value="Unplaced"/>
</dbReference>
<evidence type="ECO:0000256" key="4">
    <source>
        <dbReference type="ARBA" id="ARBA00023157"/>
    </source>
</evidence>
<feature type="domain" description="Ig-like" evidence="12">
    <location>
        <begin position="77"/>
        <end position="168"/>
    </location>
</feature>
<keyword evidence="1" id="KW-0244">Early protein</keyword>
<dbReference type="SUPFAM" id="SSF52200">
    <property type="entry name" value="Toll/Interleukin receptor TIR domain"/>
    <property type="match status" value="1"/>
</dbReference>
<evidence type="ECO:0000256" key="1">
    <source>
        <dbReference type="ARBA" id="ARBA00022518"/>
    </source>
</evidence>
<dbReference type="InterPro" id="IPR035897">
    <property type="entry name" value="Toll_tir_struct_dom_sf"/>
</dbReference>
<keyword evidence="2" id="KW-0899">Viral immunoevasion</keyword>
<dbReference type="PROSITE" id="PS50835">
    <property type="entry name" value="IG_LIKE"/>
    <property type="match status" value="2"/>
</dbReference>
<evidence type="ECO:0000256" key="7">
    <source>
        <dbReference type="ARBA" id="ARBA00023319"/>
    </source>
</evidence>
<gene>
    <name evidence="14" type="primary">LOC107069133</name>
</gene>
<keyword evidence="2" id="KW-1090">Inhibition of host innate immune response by virus</keyword>
<protein>
    <recommendedName>
        <fullName evidence="9">Soluble interferon alpha/beta receptor OPG204</fullName>
    </recommendedName>
</protein>
<dbReference type="InterPro" id="IPR013783">
    <property type="entry name" value="Ig-like_fold"/>
</dbReference>
<keyword evidence="11" id="KW-0472">Membrane</keyword>
<evidence type="ECO:0000256" key="2">
    <source>
        <dbReference type="ARBA" id="ARBA00022632"/>
    </source>
</evidence>
<keyword evidence="2" id="KW-0945">Host-virus interaction</keyword>
<dbReference type="PANTHER" id="PTHR11890">
    <property type="entry name" value="INTERLEUKIN-1 RECEPTOR FAMILY MEMBER"/>
    <property type="match status" value="1"/>
</dbReference>
<name>A0ABM1IN57_POLDO</name>
<organism evidence="13 14">
    <name type="scientific">Polistes dominula</name>
    <name type="common">European paper wasp</name>
    <name type="synonym">Vespa dominula</name>
    <dbReference type="NCBI Taxonomy" id="743375"/>
    <lineage>
        <taxon>Eukaryota</taxon>
        <taxon>Metazoa</taxon>
        <taxon>Ecdysozoa</taxon>
        <taxon>Arthropoda</taxon>
        <taxon>Hexapoda</taxon>
        <taxon>Insecta</taxon>
        <taxon>Pterygota</taxon>
        <taxon>Neoptera</taxon>
        <taxon>Endopterygota</taxon>
        <taxon>Hymenoptera</taxon>
        <taxon>Apocrita</taxon>
        <taxon>Aculeata</taxon>
        <taxon>Vespoidea</taxon>
        <taxon>Vespidae</taxon>
        <taxon>Polistinae</taxon>
        <taxon>Polistini</taxon>
        <taxon>Polistes</taxon>
    </lineage>
</organism>
<evidence type="ECO:0000259" key="12">
    <source>
        <dbReference type="PROSITE" id="PS50835"/>
    </source>
</evidence>
<sequence length="456" mass="51330">YCICSRFKDNRAYPWPGGESYFILYPESANQTIYTQDVRPSDAGRYSCQARNDTTILEGDITLTVLGEEPVGYLGKPLPTYKPASQLVPLGDAARLFCEAYVGRIRLPDAKNSVIWSKTNSNVTLPTHGRIAQYPVSRENNQIIGSYLEIKDMSVEDYGEYVCEISNGLDEVMAFPAHIYRKEPQFTFELPSNLWRKPLLITVLSLVLLLSAVAFYARCWLPLLLYLRDKFARLEKDDGKECDAIVCYHEKDSSFAIGIIVPTLESRHRYKCTTLELTCLTKNWTSEIGPHVNTARRIIVVLSPGSLGDVWTESSVLPILKQLAGLSTRTIAVILKELPNTTAMGKPSSRRGDRSDSNFVLFDRLKILRWEEPNNNPPIDKSLNPLSSTSSFSFSSTNFLTSGNRRKFWYELRLAMPPIRPIGNESTCQSVAMIVQSNGKCGQQKARSRESLEVLV</sequence>
<evidence type="ECO:0000256" key="6">
    <source>
        <dbReference type="ARBA" id="ARBA00023258"/>
    </source>
</evidence>
<dbReference type="Pfam" id="PF00047">
    <property type="entry name" value="ig"/>
    <property type="match status" value="1"/>
</dbReference>
<proteinExistence type="predicted"/>
<dbReference type="InterPro" id="IPR013151">
    <property type="entry name" value="Immunoglobulin_dom"/>
</dbReference>
<evidence type="ECO:0000313" key="13">
    <source>
        <dbReference type="Proteomes" id="UP000694924"/>
    </source>
</evidence>
<evidence type="ECO:0000256" key="11">
    <source>
        <dbReference type="SAM" id="Phobius"/>
    </source>
</evidence>
<feature type="domain" description="Ig-like" evidence="12">
    <location>
        <begin position="1"/>
        <end position="64"/>
    </location>
</feature>
<keyword evidence="13" id="KW-1185">Reference proteome</keyword>
<dbReference type="InterPro" id="IPR036179">
    <property type="entry name" value="Ig-like_dom_sf"/>
</dbReference>
<evidence type="ECO:0000256" key="9">
    <source>
        <dbReference type="ARBA" id="ARBA00041012"/>
    </source>
</evidence>
<keyword evidence="3" id="KW-1114">Inhibition of host interferon signaling pathway by virus</keyword>
<dbReference type="InterPro" id="IPR007110">
    <property type="entry name" value="Ig-like_dom"/>
</dbReference>
<dbReference type="SMART" id="SM00409">
    <property type="entry name" value="IG"/>
    <property type="match status" value="2"/>
</dbReference>
<comment type="subunit">
    <text evidence="8">Interacts with host IFNA1.</text>
</comment>
<keyword evidence="6" id="KW-0922">Interferon antiviral system evasion</keyword>
<evidence type="ECO:0000256" key="10">
    <source>
        <dbReference type="ARBA" id="ARBA00045444"/>
    </source>
</evidence>
<dbReference type="RefSeq" id="XP_015181644.1">
    <property type="nucleotide sequence ID" value="XM_015326158.1"/>
</dbReference>
<dbReference type="InterPro" id="IPR003599">
    <property type="entry name" value="Ig_sub"/>
</dbReference>
<keyword evidence="5" id="KW-0325">Glycoprotein</keyword>
<evidence type="ECO:0000256" key="8">
    <source>
        <dbReference type="ARBA" id="ARBA00038761"/>
    </source>
</evidence>
<dbReference type="InterPro" id="IPR015621">
    <property type="entry name" value="IL-1_rcpt_fam"/>
</dbReference>
<dbReference type="SUPFAM" id="SSF48726">
    <property type="entry name" value="Immunoglobulin"/>
    <property type="match status" value="2"/>
</dbReference>
<evidence type="ECO:0000313" key="14">
    <source>
        <dbReference type="RefSeq" id="XP_015181644.1"/>
    </source>
</evidence>
<comment type="function">
    <text evidence="10">Counteracts the antiviral effects of host IFN-alpha/beta and key IFN-inducible proteins involved in viral RNA degradation suxh as host OAS1. Acts as a soluble IFN-alpha receptor and thus inhibits the interaction between host IFN-alpha and its receptor.</text>
</comment>
<dbReference type="GeneID" id="107069133"/>
<accession>A0ABM1IN57</accession>
<keyword evidence="4" id="KW-1015">Disulfide bond</keyword>
<feature type="non-terminal residue" evidence="14">
    <location>
        <position position="1"/>
    </location>
</feature>
<keyword evidence="11" id="KW-1133">Transmembrane helix</keyword>
<keyword evidence="7" id="KW-0393">Immunoglobulin domain</keyword>
<reference evidence="14" key="1">
    <citation type="submission" date="2025-08" db="UniProtKB">
        <authorList>
            <consortium name="RefSeq"/>
        </authorList>
    </citation>
    <scope>IDENTIFICATION</scope>
    <source>
        <tissue evidence="14">Whole body</tissue>
    </source>
</reference>
<dbReference type="Gene3D" id="3.40.50.10140">
    <property type="entry name" value="Toll/interleukin-1 receptor homology (TIR) domain"/>
    <property type="match status" value="1"/>
</dbReference>
<evidence type="ECO:0000256" key="5">
    <source>
        <dbReference type="ARBA" id="ARBA00023180"/>
    </source>
</evidence>
<dbReference type="Gene3D" id="2.60.40.10">
    <property type="entry name" value="Immunoglobulins"/>
    <property type="match status" value="2"/>
</dbReference>
<feature type="transmembrane region" description="Helical" evidence="11">
    <location>
        <begin position="199"/>
        <end position="227"/>
    </location>
</feature>
<evidence type="ECO:0000256" key="3">
    <source>
        <dbReference type="ARBA" id="ARBA00022830"/>
    </source>
</evidence>
<dbReference type="PANTHER" id="PTHR11890:SF44">
    <property type="entry name" value="X-LINKED INTERLEUKIN-1 RECEPTOR ACCESSORY PROTEIN-LIKE 2"/>
    <property type="match status" value="1"/>
</dbReference>
<keyword evidence="11" id="KW-0812">Transmembrane</keyword>